<feature type="compositionally biased region" description="Basic and acidic residues" evidence="1">
    <location>
        <begin position="231"/>
        <end position="242"/>
    </location>
</feature>
<protein>
    <recommendedName>
        <fullName evidence="3">Helicase</fullName>
    </recommendedName>
</protein>
<organism evidence="2">
    <name type="scientific">human gut metagenome</name>
    <dbReference type="NCBI Taxonomy" id="408170"/>
    <lineage>
        <taxon>unclassified sequences</taxon>
        <taxon>metagenomes</taxon>
        <taxon>organismal metagenomes</taxon>
    </lineage>
</organism>
<feature type="non-terminal residue" evidence="2">
    <location>
        <position position="1"/>
    </location>
</feature>
<feature type="region of interest" description="Disordered" evidence="1">
    <location>
        <begin position="202"/>
        <end position="242"/>
    </location>
</feature>
<dbReference type="EMBL" id="AJWY01005278">
    <property type="protein sequence ID" value="EKC70070.1"/>
    <property type="molecule type" value="Genomic_DNA"/>
</dbReference>
<dbReference type="AlphaFoldDB" id="K1TV52"/>
<gene>
    <name evidence="2" type="ORF">LEA_07976</name>
</gene>
<evidence type="ECO:0008006" key="3">
    <source>
        <dbReference type="Google" id="ProtNLM"/>
    </source>
</evidence>
<accession>K1TV52</accession>
<reference evidence="2" key="1">
    <citation type="journal article" date="2013" name="Environ. Microbiol.">
        <title>Microbiota from the distal guts of lean and obese adolescents exhibit partial functional redundancy besides clear differences in community structure.</title>
        <authorList>
            <person name="Ferrer M."/>
            <person name="Ruiz A."/>
            <person name="Lanza F."/>
            <person name="Haange S.B."/>
            <person name="Oberbach A."/>
            <person name="Till H."/>
            <person name="Bargiela R."/>
            <person name="Campoy C."/>
            <person name="Segura M.T."/>
            <person name="Richter M."/>
            <person name="von Bergen M."/>
            <person name="Seifert J."/>
            <person name="Suarez A."/>
        </authorList>
    </citation>
    <scope>NUCLEOTIDE SEQUENCE</scope>
</reference>
<comment type="caution">
    <text evidence="2">The sequence shown here is derived from an EMBL/GenBank/DDBJ whole genome shotgun (WGS) entry which is preliminary data.</text>
</comment>
<sequence>YNNTKYELEDTVAAYPEKRKQLLCTIGNIKSDIDNVKSFVDKDGKLICKLTLGSQTFNLKNDEERKNAAKALTTAVAQVRIADNRKKQVSVGNICGFDISVINNGNVYDDIVVTIKGKYSYSAQLGVSAVHNLSKIEGLLYKTESVLDYSQNSLNKLDLDYKTSVALLEKPFEYEAELQEKSARLSELTKILNIELAHQKTESKPKTHYFGKDKILGRNKSSKQVQNKTVMKSEPKRSEPEL</sequence>
<proteinExistence type="predicted"/>
<evidence type="ECO:0000313" key="2">
    <source>
        <dbReference type="EMBL" id="EKC70070.1"/>
    </source>
</evidence>
<evidence type="ECO:0000256" key="1">
    <source>
        <dbReference type="SAM" id="MobiDB-lite"/>
    </source>
</evidence>
<feature type="compositionally biased region" description="Basic and acidic residues" evidence="1">
    <location>
        <begin position="202"/>
        <end position="216"/>
    </location>
</feature>
<name>K1TV52_9ZZZZ</name>